<evidence type="ECO:0000313" key="8">
    <source>
        <dbReference type="Proteomes" id="UP000807370"/>
    </source>
</evidence>
<dbReference type="SFLD" id="SFLDS00029">
    <property type="entry name" value="Radical_SAM"/>
    <property type="match status" value="1"/>
</dbReference>
<gene>
    <name evidence="7" type="ORF">HZZ13_00450</name>
</gene>
<dbReference type="PANTHER" id="PTHR11228:SF7">
    <property type="entry name" value="PQQA PEPTIDE CYCLASE"/>
    <property type="match status" value="1"/>
</dbReference>
<evidence type="ECO:0000256" key="4">
    <source>
        <dbReference type="ARBA" id="ARBA00023004"/>
    </source>
</evidence>
<organism evidence="7 8">
    <name type="scientific">Bradyrhizobium agreste</name>
    <dbReference type="NCBI Taxonomy" id="2751811"/>
    <lineage>
        <taxon>Bacteria</taxon>
        <taxon>Pseudomonadati</taxon>
        <taxon>Pseudomonadota</taxon>
        <taxon>Alphaproteobacteria</taxon>
        <taxon>Hyphomicrobiales</taxon>
        <taxon>Nitrobacteraceae</taxon>
        <taxon>Bradyrhizobium</taxon>
    </lineage>
</organism>
<dbReference type="InterPro" id="IPR013785">
    <property type="entry name" value="Aldolase_TIM"/>
</dbReference>
<comment type="cofactor">
    <cofactor evidence="1">
        <name>[4Fe-4S] cluster</name>
        <dbReference type="ChEBI" id="CHEBI:49883"/>
    </cofactor>
</comment>
<keyword evidence="5" id="KW-0411">Iron-sulfur</keyword>
<keyword evidence="2" id="KW-0949">S-adenosyl-L-methionine</keyword>
<protein>
    <submittedName>
        <fullName evidence="7">Radical SAM protein</fullName>
    </submittedName>
</protein>
<dbReference type="Pfam" id="PF04055">
    <property type="entry name" value="Radical_SAM"/>
    <property type="match status" value="1"/>
</dbReference>
<dbReference type="SUPFAM" id="SSF102114">
    <property type="entry name" value="Radical SAM enzymes"/>
    <property type="match status" value="1"/>
</dbReference>
<evidence type="ECO:0000259" key="6">
    <source>
        <dbReference type="PROSITE" id="PS51918"/>
    </source>
</evidence>
<dbReference type="Proteomes" id="UP000807370">
    <property type="component" value="Unassembled WGS sequence"/>
</dbReference>
<evidence type="ECO:0000256" key="5">
    <source>
        <dbReference type="ARBA" id="ARBA00023014"/>
    </source>
</evidence>
<dbReference type="RefSeq" id="WP_197957741.1">
    <property type="nucleotide sequence ID" value="NZ_JACCHP010000001.1"/>
</dbReference>
<dbReference type="EMBL" id="JACCHP010000001">
    <property type="protein sequence ID" value="MBH5396296.1"/>
    <property type="molecule type" value="Genomic_DNA"/>
</dbReference>
<sequence>MPLRNPPPLVFGQIAISVSYYCNLHCEHCYVPEQYRARYKRRLEPSLLTMKEITNFVDVLVERYSLKKVIITGGEPLLKIVFPRSAALMAHAANKRGIHVQLNTGGLGQIPIRDVASLFDDREKLSFQFNFDAASAEALDRFRTKRGAHKSALRQMAEAVNCGALVQARMIANRHNIHEALDAYRILSSIGVHSFRIMSTFAARIVIDDENAPLDAAEEIKEILAALIAMAAQTSTRLELPTPILVERAEPRPNVRFTGCNCCLASGYLSTNGDLYPCSYAIGDPDSHKFVVGNVRCPGFDLAAYWRRALQKYQSNSGCAHCPMQIESRALACA</sequence>
<evidence type="ECO:0000256" key="3">
    <source>
        <dbReference type="ARBA" id="ARBA00022723"/>
    </source>
</evidence>
<dbReference type="Gene3D" id="3.20.20.70">
    <property type="entry name" value="Aldolase class I"/>
    <property type="match status" value="1"/>
</dbReference>
<dbReference type="PANTHER" id="PTHR11228">
    <property type="entry name" value="RADICAL SAM DOMAIN PROTEIN"/>
    <property type="match status" value="1"/>
</dbReference>
<dbReference type="InterPro" id="IPR058240">
    <property type="entry name" value="rSAM_sf"/>
</dbReference>
<dbReference type="SFLD" id="SFLDG01067">
    <property type="entry name" value="SPASM/twitch_domain_containing"/>
    <property type="match status" value="1"/>
</dbReference>
<comment type="caution">
    <text evidence="7">The sequence shown here is derived from an EMBL/GenBank/DDBJ whole genome shotgun (WGS) entry which is preliminary data.</text>
</comment>
<reference evidence="7 8" key="1">
    <citation type="submission" date="2020-07" db="EMBL/GenBank/DDBJ databases">
        <title>Bradyrhizobium diversity isolated from nodules of indigenous legumes of Western Australia.</title>
        <authorList>
            <person name="Klepa M.S."/>
        </authorList>
    </citation>
    <scope>NUCLEOTIDE SEQUENCE [LARGE SCALE GENOMIC DNA]</scope>
    <source>
        <strain evidence="7 8">CNPSo 4010</strain>
    </source>
</reference>
<dbReference type="InterPro" id="IPR050377">
    <property type="entry name" value="Radical_SAM_PqqE_MftC-like"/>
</dbReference>
<dbReference type="PROSITE" id="PS51918">
    <property type="entry name" value="RADICAL_SAM"/>
    <property type="match status" value="1"/>
</dbReference>
<keyword evidence="8" id="KW-1185">Reference proteome</keyword>
<keyword evidence="3" id="KW-0479">Metal-binding</keyword>
<evidence type="ECO:0000256" key="2">
    <source>
        <dbReference type="ARBA" id="ARBA00022691"/>
    </source>
</evidence>
<keyword evidence="4" id="KW-0408">Iron</keyword>
<dbReference type="CDD" id="cd01335">
    <property type="entry name" value="Radical_SAM"/>
    <property type="match status" value="1"/>
</dbReference>
<evidence type="ECO:0000313" key="7">
    <source>
        <dbReference type="EMBL" id="MBH5396296.1"/>
    </source>
</evidence>
<dbReference type="InterPro" id="IPR007197">
    <property type="entry name" value="rSAM"/>
</dbReference>
<proteinExistence type="predicted"/>
<evidence type="ECO:0000256" key="1">
    <source>
        <dbReference type="ARBA" id="ARBA00001966"/>
    </source>
</evidence>
<name>A0ABS0PH30_9BRAD</name>
<accession>A0ABS0PH30</accession>
<feature type="domain" description="Radical SAM core" evidence="6">
    <location>
        <begin position="4"/>
        <end position="239"/>
    </location>
</feature>